<dbReference type="Pfam" id="PF02308">
    <property type="entry name" value="MgtC"/>
    <property type="match status" value="1"/>
</dbReference>
<dbReference type="STRING" id="408657.SAMN04487995_1173"/>
<gene>
    <name evidence="9" type="ORF">SAMN04487995_1173</name>
</gene>
<dbReference type="Proteomes" id="UP000199532">
    <property type="component" value="Unassembled WGS sequence"/>
</dbReference>
<dbReference type="PANTHER" id="PTHR33778">
    <property type="entry name" value="PROTEIN MGTC"/>
    <property type="match status" value="1"/>
</dbReference>
<evidence type="ECO:0000313" key="10">
    <source>
        <dbReference type="Proteomes" id="UP000199532"/>
    </source>
</evidence>
<organism evidence="9 10">
    <name type="scientific">Dyadobacter koreensis</name>
    <dbReference type="NCBI Taxonomy" id="408657"/>
    <lineage>
        <taxon>Bacteria</taxon>
        <taxon>Pseudomonadati</taxon>
        <taxon>Bacteroidota</taxon>
        <taxon>Cytophagia</taxon>
        <taxon>Cytophagales</taxon>
        <taxon>Spirosomataceae</taxon>
        <taxon>Dyadobacter</taxon>
    </lineage>
</organism>
<name>A0A1H6RPC0_9BACT</name>
<keyword evidence="3" id="KW-1003">Cell membrane</keyword>
<proteinExistence type="inferred from homology"/>
<evidence type="ECO:0000256" key="7">
    <source>
        <dbReference type="SAM" id="Phobius"/>
    </source>
</evidence>
<reference evidence="9 10" key="1">
    <citation type="submission" date="2016-10" db="EMBL/GenBank/DDBJ databases">
        <authorList>
            <person name="de Groot N.N."/>
        </authorList>
    </citation>
    <scope>NUCLEOTIDE SEQUENCE [LARGE SCALE GENOMIC DNA]</scope>
    <source>
        <strain evidence="9 10">DSM 19938</strain>
    </source>
</reference>
<evidence type="ECO:0000256" key="3">
    <source>
        <dbReference type="ARBA" id="ARBA00022475"/>
    </source>
</evidence>
<protein>
    <submittedName>
        <fullName evidence="9">Putative Mg2+ transporter-C (MgtC) family protein</fullName>
    </submittedName>
</protein>
<evidence type="ECO:0000259" key="8">
    <source>
        <dbReference type="Pfam" id="PF02308"/>
    </source>
</evidence>
<keyword evidence="5 7" id="KW-1133">Transmembrane helix</keyword>
<accession>A0A1H6RPC0</accession>
<dbReference type="RefSeq" id="WP_229209500.1">
    <property type="nucleotide sequence ID" value="NZ_FNXY01000002.1"/>
</dbReference>
<evidence type="ECO:0000256" key="2">
    <source>
        <dbReference type="ARBA" id="ARBA00009298"/>
    </source>
</evidence>
<dbReference type="EMBL" id="FNXY01000002">
    <property type="protein sequence ID" value="SEI53042.1"/>
    <property type="molecule type" value="Genomic_DNA"/>
</dbReference>
<evidence type="ECO:0000256" key="4">
    <source>
        <dbReference type="ARBA" id="ARBA00022692"/>
    </source>
</evidence>
<dbReference type="PRINTS" id="PR01837">
    <property type="entry name" value="MGTCSAPBPROT"/>
</dbReference>
<keyword evidence="4 7" id="KW-0812">Transmembrane</keyword>
<dbReference type="InterPro" id="IPR049177">
    <property type="entry name" value="MgtC_SapB_SrpB_YhiD_N"/>
</dbReference>
<dbReference type="AlphaFoldDB" id="A0A1H6RPC0"/>
<evidence type="ECO:0000256" key="5">
    <source>
        <dbReference type="ARBA" id="ARBA00022989"/>
    </source>
</evidence>
<evidence type="ECO:0000313" key="9">
    <source>
        <dbReference type="EMBL" id="SEI53042.1"/>
    </source>
</evidence>
<evidence type="ECO:0000256" key="1">
    <source>
        <dbReference type="ARBA" id="ARBA00004651"/>
    </source>
</evidence>
<feature type="transmembrane region" description="Helical" evidence="7">
    <location>
        <begin position="115"/>
        <end position="133"/>
    </location>
</feature>
<dbReference type="PANTHER" id="PTHR33778:SF1">
    <property type="entry name" value="MAGNESIUM TRANSPORTER YHID-RELATED"/>
    <property type="match status" value="1"/>
</dbReference>
<keyword evidence="6 7" id="KW-0472">Membrane</keyword>
<comment type="subcellular location">
    <subcellularLocation>
        <location evidence="1">Cell membrane</location>
        <topology evidence="1">Multi-pass membrane protein</topology>
    </subcellularLocation>
</comment>
<sequence length="214" mass="23706">MIQNQMDFFTDDLYKLLFSFLIGAIIGAEREYRSKSAGLRTMILIAVGSTVFTLISIRISGDAGRIAANIVTGIGFIGAGIIFRENNRVVGITTAAIVWVTAALGMAIGAGYYVIALYSFLVAGMSLVVLTPFQKWIRNKNQIKSYRLKCIYQKKTLKDYESLFKSFGMTILGAEQNRSGSHITGSWLLQGSLPMHEKLTEYLLDDTGIVEFDF</sequence>
<feature type="domain" description="MgtC/SapB/SrpB/YhiD N-terminal" evidence="8">
    <location>
        <begin position="16"/>
        <end position="135"/>
    </location>
</feature>
<dbReference type="GO" id="GO:0005886">
    <property type="term" value="C:plasma membrane"/>
    <property type="evidence" value="ECO:0007669"/>
    <property type="project" value="UniProtKB-SubCell"/>
</dbReference>
<feature type="transmembrane region" description="Helical" evidence="7">
    <location>
        <begin position="41"/>
        <end position="60"/>
    </location>
</feature>
<feature type="transmembrane region" description="Helical" evidence="7">
    <location>
        <begin position="90"/>
        <end position="109"/>
    </location>
</feature>
<comment type="similarity">
    <text evidence="2">Belongs to the MgtC/SapB family.</text>
</comment>
<evidence type="ECO:0000256" key="6">
    <source>
        <dbReference type="ARBA" id="ARBA00023136"/>
    </source>
</evidence>
<feature type="transmembrane region" description="Helical" evidence="7">
    <location>
        <begin position="66"/>
        <end position="83"/>
    </location>
</feature>
<dbReference type="InterPro" id="IPR003416">
    <property type="entry name" value="MgtC/SapB/SrpB/YhiD_fam"/>
</dbReference>
<keyword evidence="10" id="KW-1185">Reference proteome</keyword>